<evidence type="ECO:0000313" key="2">
    <source>
        <dbReference type="EMBL" id="KAJ4946175.1"/>
    </source>
</evidence>
<evidence type="ECO:0008006" key="4">
    <source>
        <dbReference type="Google" id="ProtNLM"/>
    </source>
</evidence>
<feature type="compositionally biased region" description="Basic and acidic residues" evidence="1">
    <location>
        <begin position="22"/>
        <end position="31"/>
    </location>
</feature>
<gene>
    <name evidence="2" type="ORF">JOQ06_023845</name>
</gene>
<feature type="region of interest" description="Disordered" evidence="1">
    <location>
        <begin position="243"/>
        <end position="268"/>
    </location>
</feature>
<keyword evidence="3" id="KW-1185">Reference proteome</keyword>
<protein>
    <recommendedName>
        <fullName evidence="4">L1 transposable element RRM domain-containing protein</fullName>
    </recommendedName>
</protein>
<dbReference type="AlphaFoldDB" id="A0AAD6FT84"/>
<dbReference type="InterPro" id="IPR004244">
    <property type="entry name" value="Transposase_22"/>
</dbReference>
<sequence>MSGGVVTRGRERLDQQNGQHSKTMEQNHDEEQVQLAEANSLTLTMRSGLEAISKEIRNLKTEIKKDSTTLKEQVTDDVKSEINELKREMYQQLSANTKTLQAQGSRIAEAEGQIEETETWNMEVKDALCKSLKQQQILQDKLTDIEGRSRRNNIRIFGIPEDKEGDSAPKYVHQLLTASKCQPANPMGTQGAGPKTELQLATAIYDRTFFGIHGDGPEERSAALDHEASLERLHQGLPWQRVGERRDGTARRAKEKLQEFERITQDSE</sequence>
<organism evidence="2 3">
    <name type="scientific">Pogonophryne albipinna</name>
    <dbReference type="NCBI Taxonomy" id="1090488"/>
    <lineage>
        <taxon>Eukaryota</taxon>
        <taxon>Metazoa</taxon>
        <taxon>Chordata</taxon>
        <taxon>Craniata</taxon>
        <taxon>Vertebrata</taxon>
        <taxon>Euteleostomi</taxon>
        <taxon>Actinopterygii</taxon>
        <taxon>Neopterygii</taxon>
        <taxon>Teleostei</taxon>
        <taxon>Neoteleostei</taxon>
        <taxon>Acanthomorphata</taxon>
        <taxon>Eupercaria</taxon>
        <taxon>Perciformes</taxon>
        <taxon>Notothenioidei</taxon>
        <taxon>Pogonophryne</taxon>
    </lineage>
</organism>
<evidence type="ECO:0000256" key="1">
    <source>
        <dbReference type="SAM" id="MobiDB-lite"/>
    </source>
</evidence>
<proteinExistence type="predicted"/>
<evidence type="ECO:0000313" key="3">
    <source>
        <dbReference type="Proteomes" id="UP001219934"/>
    </source>
</evidence>
<dbReference type="EMBL" id="JAPTMU010000003">
    <property type="protein sequence ID" value="KAJ4946175.1"/>
    <property type="molecule type" value="Genomic_DNA"/>
</dbReference>
<dbReference type="Proteomes" id="UP001219934">
    <property type="component" value="Unassembled WGS sequence"/>
</dbReference>
<dbReference type="PANTHER" id="PTHR11505">
    <property type="entry name" value="L1 TRANSPOSABLE ELEMENT-RELATED"/>
    <property type="match status" value="1"/>
</dbReference>
<name>A0AAD6FT84_9TELE</name>
<comment type="caution">
    <text evidence="2">The sequence shown here is derived from an EMBL/GenBank/DDBJ whole genome shotgun (WGS) entry which is preliminary data.</text>
</comment>
<reference evidence="2" key="1">
    <citation type="submission" date="2022-11" db="EMBL/GenBank/DDBJ databases">
        <title>Chromosome-level genome of Pogonophryne albipinna.</title>
        <authorList>
            <person name="Jo E."/>
        </authorList>
    </citation>
    <scope>NUCLEOTIDE SEQUENCE</scope>
    <source>
        <strain evidence="2">SGF0006</strain>
        <tissue evidence="2">Muscle</tissue>
    </source>
</reference>
<feature type="region of interest" description="Disordered" evidence="1">
    <location>
        <begin position="1"/>
        <end position="32"/>
    </location>
</feature>
<accession>A0AAD6FT84</accession>